<dbReference type="PANTHER" id="PTHR43667">
    <property type="entry name" value="CYCLOPROPANE-FATTY-ACYL-PHOSPHOLIPID SYNTHASE"/>
    <property type="match status" value="1"/>
</dbReference>
<gene>
    <name evidence="6" type="ORF">GCM10022279_25160</name>
</gene>
<organism evidence="6 7">
    <name type="scientific">Comamonas faecalis</name>
    <dbReference type="NCBI Taxonomy" id="1387849"/>
    <lineage>
        <taxon>Bacteria</taxon>
        <taxon>Pseudomonadati</taxon>
        <taxon>Pseudomonadota</taxon>
        <taxon>Betaproteobacteria</taxon>
        <taxon>Burkholderiales</taxon>
        <taxon>Comamonadaceae</taxon>
        <taxon>Comamonas</taxon>
    </lineage>
</organism>
<name>A0ABP7RP69_9BURK</name>
<dbReference type="GO" id="GO:0032259">
    <property type="term" value="P:methylation"/>
    <property type="evidence" value="ECO:0007669"/>
    <property type="project" value="UniProtKB-KW"/>
</dbReference>
<sequence>MTAITDQIQAQLRALPVPLALQLPSGEQLGAEQPEVTLRLRQASQLATLAQGRLGDLGAAIVEGEVDFIGPVRALMAAAAAMLPASPVAQRVGRWAQVMAHLHSVAHHTLARDAQQIEFHYDLSDAFYALWLDPRRVYSCAYFNDTGLTLAQAQEAKLDHICRKLQLRPGERFLDVGAGWGGLLLFAAEHYGVQAQGITLSHHQLAYVQQLIEDKGLGGRVTMSLCDYRELQVDQPFDKIASVGMVEHVGRAQLGAYFATIARLLRPGGMLLNHGITAASADNMQLDAGFGDFIEKYIFPGGELLHISTQLHELSRSGLEMVDTENLRPHYARTLWAWSDALEAQLDAALRVLQQQSDAERAAKSLRAYRLYLAGSAMGFERGWMALHQILAIRPDGALDSGTMRGAQSGYPFNRSYMYR</sequence>
<keyword evidence="3" id="KW-0808">Transferase</keyword>
<dbReference type="InterPro" id="IPR029063">
    <property type="entry name" value="SAM-dependent_MTases_sf"/>
</dbReference>
<dbReference type="Pfam" id="PF02353">
    <property type="entry name" value="CMAS"/>
    <property type="match status" value="1"/>
</dbReference>
<protein>
    <submittedName>
        <fullName evidence="6">Class I SAM-dependent methyltransferase</fullName>
    </submittedName>
</protein>
<comment type="caution">
    <text evidence="6">The sequence shown here is derived from an EMBL/GenBank/DDBJ whole genome shotgun (WGS) entry which is preliminary data.</text>
</comment>
<keyword evidence="5" id="KW-0443">Lipid metabolism</keyword>
<keyword evidence="2 6" id="KW-0489">Methyltransferase</keyword>
<keyword evidence="4" id="KW-0949">S-adenosyl-L-methionine</keyword>
<dbReference type="SUPFAM" id="SSF53335">
    <property type="entry name" value="S-adenosyl-L-methionine-dependent methyltransferases"/>
    <property type="match status" value="1"/>
</dbReference>
<evidence type="ECO:0000256" key="4">
    <source>
        <dbReference type="ARBA" id="ARBA00022691"/>
    </source>
</evidence>
<comment type="similarity">
    <text evidence="1">Belongs to the CFA/CMAS family.</text>
</comment>
<dbReference type="CDD" id="cd02440">
    <property type="entry name" value="AdoMet_MTases"/>
    <property type="match status" value="1"/>
</dbReference>
<accession>A0ABP7RP69</accession>
<evidence type="ECO:0000256" key="1">
    <source>
        <dbReference type="ARBA" id="ARBA00010815"/>
    </source>
</evidence>
<evidence type="ECO:0000256" key="5">
    <source>
        <dbReference type="ARBA" id="ARBA00023098"/>
    </source>
</evidence>
<dbReference type="Proteomes" id="UP001501627">
    <property type="component" value="Unassembled WGS sequence"/>
</dbReference>
<dbReference type="PIRSF" id="PIRSF003085">
    <property type="entry name" value="CMAS"/>
    <property type="match status" value="1"/>
</dbReference>
<dbReference type="Gene3D" id="3.40.50.150">
    <property type="entry name" value="Vaccinia Virus protein VP39"/>
    <property type="match status" value="1"/>
</dbReference>
<dbReference type="InterPro" id="IPR003333">
    <property type="entry name" value="CMAS"/>
</dbReference>
<dbReference type="RefSeq" id="WP_103044107.1">
    <property type="nucleotide sequence ID" value="NZ_BAABBP010000025.1"/>
</dbReference>
<evidence type="ECO:0000313" key="6">
    <source>
        <dbReference type="EMBL" id="GAA4000359.1"/>
    </source>
</evidence>
<dbReference type="GO" id="GO:0008168">
    <property type="term" value="F:methyltransferase activity"/>
    <property type="evidence" value="ECO:0007669"/>
    <property type="project" value="UniProtKB-KW"/>
</dbReference>
<evidence type="ECO:0000256" key="3">
    <source>
        <dbReference type="ARBA" id="ARBA00022679"/>
    </source>
</evidence>
<reference evidence="7" key="1">
    <citation type="journal article" date="2019" name="Int. J. Syst. Evol. Microbiol.">
        <title>The Global Catalogue of Microorganisms (GCM) 10K type strain sequencing project: providing services to taxonomists for standard genome sequencing and annotation.</title>
        <authorList>
            <consortium name="The Broad Institute Genomics Platform"/>
            <consortium name="The Broad Institute Genome Sequencing Center for Infectious Disease"/>
            <person name="Wu L."/>
            <person name="Ma J."/>
        </authorList>
    </citation>
    <scope>NUCLEOTIDE SEQUENCE [LARGE SCALE GENOMIC DNA]</scope>
    <source>
        <strain evidence="7">JCM 17561</strain>
    </source>
</reference>
<dbReference type="EMBL" id="BAABBP010000025">
    <property type="protein sequence ID" value="GAA4000359.1"/>
    <property type="molecule type" value="Genomic_DNA"/>
</dbReference>
<dbReference type="PANTHER" id="PTHR43667:SF1">
    <property type="entry name" value="CYCLOPROPANE-FATTY-ACYL-PHOSPHOLIPID SYNTHASE"/>
    <property type="match status" value="1"/>
</dbReference>
<evidence type="ECO:0000256" key="2">
    <source>
        <dbReference type="ARBA" id="ARBA00022603"/>
    </source>
</evidence>
<evidence type="ECO:0000313" key="7">
    <source>
        <dbReference type="Proteomes" id="UP001501627"/>
    </source>
</evidence>
<keyword evidence="7" id="KW-1185">Reference proteome</keyword>
<dbReference type="InterPro" id="IPR050723">
    <property type="entry name" value="CFA/CMAS"/>
</dbReference>
<proteinExistence type="inferred from homology"/>